<sequence length="256" mass="29754">MPEEQPQNATSKLSPLMNLQFAWFLGHFITVISAVLFFFSIFSSSFVFFYKQAFLGVIISYGITIYKLFGPPEYNKKYWMKVCNDENIQYLILGIFWMISPPLLLLIIPYAFFSIFHVLEYCIDVLYPLYLPNPTDSQKALVEKIRNFVTNYQPISVQFNAKLEVCGIFPLLVFLVILRRASFIQPFIFALFLHFRYSTSPLIQKEFAQLRLVLDSKLLGNEKIPQGVQDVYVKVRDFVIKIGSYPIIDTNGDKKD</sequence>
<dbReference type="OrthoDB" id="5581259at2759"/>
<comment type="caution">
    <text evidence="7">The sequence shown here is derived from an EMBL/GenBank/DDBJ whole genome shotgun (WGS) entry which is preliminary data.</text>
</comment>
<protein>
    <submittedName>
        <fullName evidence="7">Uncharacterized protein</fullName>
    </submittedName>
</protein>
<dbReference type="InterPro" id="IPR051645">
    <property type="entry name" value="PER33/POM33_regulator"/>
</dbReference>
<dbReference type="Proteomes" id="UP000193920">
    <property type="component" value="Unassembled WGS sequence"/>
</dbReference>
<dbReference type="Pfam" id="PF03661">
    <property type="entry name" value="TMEM33_Pom33"/>
    <property type="match status" value="1"/>
</dbReference>
<evidence type="ECO:0000256" key="2">
    <source>
        <dbReference type="ARBA" id="ARBA00007322"/>
    </source>
</evidence>
<evidence type="ECO:0000256" key="3">
    <source>
        <dbReference type="ARBA" id="ARBA00022692"/>
    </source>
</evidence>
<dbReference type="PANTHER" id="PTHR12703">
    <property type="entry name" value="TRANSMEMBRANE PROTEIN 33"/>
    <property type="match status" value="1"/>
</dbReference>
<dbReference type="GO" id="GO:0071786">
    <property type="term" value="P:endoplasmic reticulum tubular network organization"/>
    <property type="evidence" value="ECO:0007669"/>
    <property type="project" value="TreeGrafter"/>
</dbReference>
<reference evidence="7 8" key="1">
    <citation type="submission" date="2016-08" db="EMBL/GenBank/DDBJ databases">
        <title>A Parts List for Fungal Cellulosomes Revealed by Comparative Genomics.</title>
        <authorList>
            <consortium name="DOE Joint Genome Institute"/>
            <person name="Haitjema C.H."/>
            <person name="Gilmore S.P."/>
            <person name="Henske J.K."/>
            <person name="Solomon K.V."/>
            <person name="De Groot R."/>
            <person name="Kuo A."/>
            <person name="Mondo S.J."/>
            <person name="Salamov A.A."/>
            <person name="Labutti K."/>
            <person name="Zhao Z."/>
            <person name="Chiniquy J."/>
            <person name="Barry K."/>
            <person name="Brewer H.M."/>
            <person name="Purvine S.O."/>
            <person name="Wright A.T."/>
            <person name="Boxma B."/>
            <person name="Van Alen T."/>
            <person name="Hackstein J.H."/>
            <person name="Baker S.E."/>
            <person name="Grigoriev I.V."/>
            <person name="O'Malley M.A."/>
        </authorList>
    </citation>
    <scope>NUCLEOTIDE SEQUENCE [LARGE SCALE GENOMIC DNA]</scope>
    <source>
        <strain evidence="7 8">G1</strain>
    </source>
</reference>
<feature type="transmembrane region" description="Helical" evidence="6">
    <location>
        <begin position="21"/>
        <end position="42"/>
    </location>
</feature>
<evidence type="ECO:0000256" key="1">
    <source>
        <dbReference type="ARBA" id="ARBA00004141"/>
    </source>
</evidence>
<dbReference type="EMBL" id="MCOG01000098">
    <property type="protein sequence ID" value="ORY50113.1"/>
    <property type="molecule type" value="Genomic_DNA"/>
</dbReference>
<comment type="similarity">
    <text evidence="2">Belongs to the PER33/POM33 family.</text>
</comment>
<dbReference type="PANTHER" id="PTHR12703:SF4">
    <property type="entry name" value="TRANSMEMBRANE PROTEIN 33"/>
    <property type="match status" value="1"/>
</dbReference>
<proteinExistence type="inferred from homology"/>
<organism evidence="7 8">
    <name type="scientific">Neocallimastix californiae</name>
    <dbReference type="NCBI Taxonomy" id="1754190"/>
    <lineage>
        <taxon>Eukaryota</taxon>
        <taxon>Fungi</taxon>
        <taxon>Fungi incertae sedis</taxon>
        <taxon>Chytridiomycota</taxon>
        <taxon>Chytridiomycota incertae sedis</taxon>
        <taxon>Neocallimastigomycetes</taxon>
        <taxon>Neocallimastigales</taxon>
        <taxon>Neocallimastigaceae</taxon>
        <taxon>Neocallimastix</taxon>
    </lineage>
</organism>
<keyword evidence="5 6" id="KW-0472">Membrane</keyword>
<evidence type="ECO:0000313" key="7">
    <source>
        <dbReference type="EMBL" id="ORY50113.1"/>
    </source>
</evidence>
<keyword evidence="4 6" id="KW-1133">Transmembrane helix</keyword>
<dbReference type="InterPro" id="IPR005344">
    <property type="entry name" value="TMEM33/Pom33"/>
</dbReference>
<dbReference type="GO" id="GO:0016020">
    <property type="term" value="C:membrane"/>
    <property type="evidence" value="ECO:0007669"/>
    <property type="project" value="UniProtKB-SubCell"/>
</dbReference>
<name>A0A1Y2CSX8_9FUNG</name>
<feature type="transmembrane region" description="Helical" evidence="6">
    <location>
        <begin position="90"/>
        <end position="112"/>
    </location>
</feature>
<accession>A0A1Y2CSX8</accession>
<comment type="subcellular location">
    <subcellularLocation>
        <location evidence="1">Membrane</location>
        <topology evidence="1">Multi-pass membrane protein</topology>
    </subcellularLocation>
</comment>
<dbReference type="GO" id="GO:0061024">
    <property type="term" value="P:membrane organization"/>
    <property type="evidence" value="ECO:0007669"/>
    <property type="project" value="TreeGrafter"/>
</dbReference>
<evidence type="ECO:0000256" key="6">
    <source>
        <dbReference type="SAM" id="Phobius"/>
    </source>
</evidence>
<keyword evidence="3 6" id="KW-0812">Transmembrane</keyword>
<keyword evidence="8" id="KW-1185">Reference proteome</keyword>
<dbReference type="GO" id="GO:0005783">
    <property type="term" value="C:endoplasmic reticulum"/>
    <property type="evidence" value="ECO:0007669"/>
    <property type="project" value="TreeGrafter"/>
</dbReference>
<evidence type="ECO:0000256" key="4">
    <source>
        <dbReference type="ARBA" id="ARBA00022989"/>
    </source>
</evidence>
<evidence type="ECO:0000256" key="5">
    <source>
        <dbReference type="ARBA" id="ARBA00023136"/>
    </source>
</evidence>
<evidence type="ECO:0000313" key="8">
    <source>
        <dbReference type="Proteomes" id="UP000193920"/>
    </source>
</evidence>
<feature type="transmembrane region" description="Helical" evidence="6">
    <location>
        <begin position="48"/>
        <end position="69"/>
    </location>
</feature>
<gene>
    <name evidence="7" type="ORF">LY90DRAFT_508523</name>
</gene>
<dbReference type="AlphaFoldDB" id="A0A1Y2CSX8"/>